<protein>
    <submittedName>
        <fullName evidence="2">Serine/threonine protein phosphatase 1</fullName>
    </submittedName>
</protein>
<dbReference type="GO" id="GO:0016791">
    <property type="term" value="F:phosphatase activity"/>
    <property type="evidence" value="ECO:0007669"/>
    <property type="project" value="TreeGrafter"/>
</dbReference>
<dbReference type="RefSeq" id="WP_089996215.1">
    <property type="nucleotide sequence ID" value="NZ_FOIZ01000002.1"/>
</dbReference>
<dbReference type="GO" id="GO:0110154">
    <property type="term" value="P:RNA decapping"/>
    <property type="evidence" value="ECO:0007669"/>
    <property type="project" value="TreeGrafter"/>
</dbReference>
<dbReference type="InterPro" id="IPR050126">
    <property type="entry name" value="Ap4A_hydrolase"/>
</dbReference>
<dbReference type="SUPFAM" id="SSF56300">
    <property type="entry name" value="Metallo-dependent phosphatases"/>
    <property type="match status" value="1"/>
</dbReference>
<dbReference type="Gene3D" id="3.60.21.10">
    <property type="match status" value="1"/>
</dbReference>
<dbReference type="PANTHER" id="PTHR42850:SF4">
    <property type="entry name" value="ZINC-DEPENDENT ENDOPOLYPHOSPHATASE"/>
    <property type="match status" value="1"/>
</dbReference>
<dbReference type="InterPro" id="IPR004843">
    <property type="entry name" value="Calcineurin-like_PHP"/>
</dbReference>
<reference evidence="2 3" key="1">
    <citation type="submission" date="2016-10" db="EMBL/GenBank/DDBJ databases">
        <authorList>
            <person name="de Groot N.N."/>
        </authorList>
    </citation>
    <scope>NUCLEOTIDE SEQUENCE [LARGE SCALE GENOMIC DNA]</scope>
    <source>
        <strain evidence="2 3">DSM 17925</strain>
    </source>
</reference>
<evidence type="ECO:0000313" key="3">
    <source>
        <dbReference type="Proteomes" id="UP000199167"/>
    </source>
</evidence>
<dbReference type="EMBL" id="FOIZ01000002">
    <property type="protein sequence ID" value="SEW41939.1"/>
    <property type="molecule type" value="Genomic_DNA"/>
</dbReference>
<organism evidence="2 3">
    <name type="scientific">Cognatiyoonia koreensis</name>
    <dbReference type="NCBI Taxonomy" id="364200"/>
    <lineage>
        <taxon>Bacteria</taxon>
        <taxon>Pseudomonadati</taxon>
        <taxon>Pseudomonadota</taxon>
        <taxon>Alphaproteobacteria</taxon>
        <taxon>Rhodobacterales</taxon>
        <taxon>Paracoccaceae</taxon>
        <taxon>Cognatiyoonia</taxon>
    </lineage>
</organism>
<gene>
    <name evidence="2" type="ORF">SAMN04488515_2899</name>
</gene>
<dbReference type="InterPro" id="IPR029052">
    <property type="entry name" value="Metallo-depent_PP-like"/>
</dbReference>
<feature type="domain" description="Calcineurin-like phosphoesterase" evidence="1">
    <location>
        <begin position="24"/>
        <end position="204"/>
    </location>
</feature>
<keyword evidence="3" id="KW-1185">Reference proteome</keyword>
<sequence length="242" mass="25821">MRLLSRLFGLRTSPAFPPVSADSPFYAIGDIHGSYPLLQDLLKQCDAGLLRVYVGDYVDRGDESAQVLRHVMADQNAVALIGNHEAMMLGFIDAPDKKGSRWLRYGGLQTLASFGVSGVTESASSAALQTARDALVAAMGEEMISWLRSLPTSYTNGNVAVVHAGADPREPMSLQSANTLMWGHPDFATVARTDGIWVLHGHTIVDDPYAADGRIAIDTGGYATGRLTAAHVSQSGVTFVTT</sequence>
<dbReference type="OrthoDB" id="9807890at2"/>
<dbReference type="Pfam" id="PF00149">
    <property type="entry name" value="Metallophos"/>
    <property type="match status" value="1"/>
</dbReference>
<accession>A0A1I0RLC8</accession>
<evidence type="ECO:0000313" key="2">
    <source>
        <dbReference type="EMBL" id="SEW41939.1"/>
    </source>
</evidence>
<dbReference type="PANTHER" id="PTHR42850">
    <property type="entry name" value="METALLOPHOSPHOESTERASE"/>
    <property type="match status" value="1"/>
</dbReference>
<proteinExistence type="predicted"/>
<dbReference type="GO" id="GO:0005737">
    <property type="term" value="C:cytoplasm"/>
    <property type="evidence" value="ECO:0007669"/>
    <property type="project" value="TreeGrafter"/>
</dbReference>
<dbReference type="GO" id="GO:0008803">
    <property type="term" value="F:bis(5'-nucleosyl)-tetraphosphatase (symmetrical) activity"/>
    <property type="evidence" value="ECO:0007669"/>
    <property type="project" value="TreeGrafter"/>
</dbReference>
<dbReference type="Proteomes" id="UP000199167">
    <property type="component" value="Unassembled WGS sequence"/>
</dbReference>
<dbReference type="AlphaFoldDB" id="A0A1I0RLC8"/>
<dbReference type="STRING" id="364200.SAMN04488515_2899"/>
<name>A0A1I0RLC8_9RHOB</name>
<evidence type="ECO:0000259" key="1">
    <source>
        <dbReference type="Pfam" id="PF00149"/>
    </source>
</evidence>